<reference evidence="3 4" key="1">
    <citation type="journal article" date="2021" name="Nat. Plants">
        <title>The Taxus genome provides insights into paclitaxel biosynthesis.</title>
        <authorList>
            <person name="Xiong X."/>
            <person name="Gou J."/>
            <person name="Liao Q."/>
            <person name="Li Y."/>
            <person name="Zhou Q."/>
            <person name="Bi G."/>
            <person name="Li C."/>
            <person name="Du R."/>
            <person name="Wang X."/>
            <person name="Sun T."/>
            <person name="Guo L."/>
            <person name="Liang H."/>
            <person name="Lu P."/>
            <person name="Wu Y."/>
            <person name="Zhang Z."/>
            <person name="Ro D.K."/>
            <person name="Shang Y."/>
            <person name="Huang S."/>
            <person name="Yan J."/>
        </authorList>
    </citation>
    <scope>NUCLEOTIDE SEQUENCE [LARGE SCALE GENOMIC DNA]</scope>
    <source>
        <strain evidence="3">Ta-2019</strain>
    </source>
</reference>
<evidence type="ECO:0000259" key="2">
    <source>
        <dbReference type="PROSITE" id="PS50858"/>
    </source>
</evidence>
<dbReference type="SMART" id="SM00751">
    <property type="entry name" value="BSD"/>
    <property type="match status" value="1"/>
</dbReference>
<feature type="region of interest" description="Disordered" evidence="1">
    <location>
        <begin position="62"/>
        <end position="87"/>
    </location>
</feature>
<dbReference type="EMBL" id="JAHRHJ020000010">
    <property type="protein sequence ID" value="KAH9297295.1"/>
    <property type="molecule type" value="Genomic_DNA"/>
</dbReference>
<evidence type="ECO:0000256" key="1">
    <source>
        <dbReference type="SAM" id="MobiDB-lite"/>
    </source>
</evidence>
<feature type="compositionally biased region" description="Acidic residues" evidence="1">
    <location>
        <begin position="591"/>
        <end position="603"/>
    </location>
</feature>
<feature type="compositionally biased region" description="Basic and acidic residues" evidence="1">
    <location>
        <begin position="21"/>
        <end position="40"/>
    </location>
</feature>
<dbReference type="PANTHER" id="PTHR31923">
    <property type="entry name" value="BSD DOMAIN-CONTAINING PROTEIN"/>
    <property type="match status" value="1"/>
</dbReference>
<dbReference type="Proteomes" id="UP000824469">
    <property type="component" value="Unassembled WGS sequence"/>
</dbReference>
<dbReference type="Gene3D" id="1.10.3970.10">
    <property type="entry name" value="BSD domain"/>
    <property type="match status" value="1"/>
</dbReference>
<dbReference type="InterPro" id="IPR035925">
    <property type="entry name" value="BSD_dom_sf"/>
</dbReference>
<name>A0AA38FCS5_TAXCH</name>
<dbReference type="Pfam" id="PF03909">
    <property type="entry name" value="BSD"/>
    <property type="match status" value="1"/>
</dbReference>
<gene>
    <name evidence="3" type="ORF">KI387_028977</name>
</gene>
<feature type="compositionally biased region" description="Polar residues" evidence="1">
    <location>
        <begin position="424"/>
        <end position="436"/>
    </location>
</feature>
<feature type="compositionally biased region" description="Polar residues" evidence="1">
    <location>
        <begin position="542"/>
        <end position="561"/>
    </location>
</feature>
<keyword evidence="4" id="KW-1185">Reference proteome</keyword>
<feature type="region of interest" description="Disordered" evidence="1">
    <location>
        <begin position="1"/>
        <end position="40"/>
    </location>
</feature>
<dbReference type="InterPro" id="IPR005607">
    <property type="entry name" value="BSD_dom"/>
</dbReference>
<dbReference type="SUPFAM" id="SSF140383">
    <property type="entry name" value="BSD domain-like"/>
    <property type="match status" value="1"/>
</dbReference>
<sequence length="603" mass="67084">MAWLARSFSSPFQEESDDEKYEEKTGAEKDQGRGMKEDLSELTRSFTKQLWGVASFLAPPPATTGASAAKPSDSSAAPGSNPEPIAFHARPVHPQQCNLWHSDLPLLSCNYIQKCSILCNPKSIGRHEQCDRKLTGGKGRRNLTLYSMGIFKESLQLEAVDQTHEDRENSFHGDSSENAQRLMGIRSDFAEISGSVRTGLSRFSSNKAVHGISKLASNFLPFKRESEGEEEEKEEEKSGAFDQKSLRSAVGITEEVLTFARNISMHPETWLDFPLFNDEDDHDDFDMSDIQREHALGIERLAPRLAALRIELCPGYMSEGCFWKIYFVLLHSRLNKQDALLLSTPQIVEARGLLLQELQNRTKAQAGQTGSDMAYSEEKSTFLSQEDTFLKQSNISEKNERTESFKIVSLQAATSVAAKDFQTDEQTTQRGISSDQVHSEEPLIQNKNVLSGTVKLSEYNYEDEEEEVDDWLEEEPAGMDVPVRTRAGLENEDDVSFSDLEDEDDINVQATSSNVKESFHSSSKGTKGWVQLEKSTDFIGVGSSSHYSSAEGPSTSHSRSSADVLILHGREASAERQTIKPDSGESNDWLTVEEDDIVSADSS</sequence>
<comment type="caution">
    <text evidence="3">The sequence shown here is derived from an EMBL/GenBank/DDBJ whole genome shotgun (WGS) entry which is preliminary data.</text>
</comment>
<organism evidence="3 4">
    <name type="scientific">Taxus chinensis</name>
    <name type="common">Chinese yew</name>
    <name type="synonym">Taxus wallichiana var. chinensis</name>
    <dbReference type="NCBI Taxonomy" id="29808"/>
    <lineage>
        <taxon>Eukaryota</taxon>
        <taxon>Viridiplantae</taxon>
        <taxon>Streptophyta</taxon>
        <taxon>Embryophyta</taxon>
        <taxon>Tracheophyta</taxon>
        <taxon>Spermatophyta</taxon>
        <taxon>Pinopsida</taxon>
        <taxon>Pinidae</taxon>
        <taxon>Conifers II</taxon>
        <taxon>Cupressales</taxon>
        <taxon>Taxaceae</taxon>
        <taxon>Taxus</taxon>
    </lineage>
</organism>
<accession>A0AA38FCS5</accession>
<feature type="region of interest" description="Disordered" evidence="1">
    <location>
        <begin position="460"/>
        <end position="495"/>
    </location>
</feature>
<feature type="region of interest" description="Disordered" evidence="1">
    <location>
        <begin position="542"/>
        <end position="603"/>
    </location>
</feature>
<feature type="domain" description="BSD" evidence="2">
    <location>
        <begin position="282"/>
        <end position="334"/>
    </location>
</feature>
<evidence type="ECO:0000313" key="3">
    <source>
        <dbReference type="EMBL" id="KAH9297295.1"/>
    </source>
</evidence>
<feature type="compositionally biased region" description="Basic and acidic residues" evidence="1">
    <location>
        <begin position="568"/>
        <end position="583"/>
    </location>
</feature>
<feature type="compositionally biased region" description="Low complexity" evidence="1">
    <location>
        <begin position="63"/>
        <end position="80"/>
    </location>
</feature>
<dbReference type="PANTHER" id="PTHR31923:SF4">
    <property type="entry name" value="BSD DOMAIN-CONTAINING PROTEIN"/>
    <property type="match status" value="1"/>
</dbReference>
<feature type="region of interest" description="Disordered" evidence="1">
    <location>
        <begin position="420"/>
        <end position="440"/>
    </location>
</feature>
<proteinExistence type="predicted"/>
<protein>
    <recommendedName>
        <fullName evidence="2">BSD domain-containing protein</fullName>
    </recommendedName>
</protein>
<evidence type="ECO:0000313" key="4">
    <source>
        <dbReference type="Proteomes" id="UP000824469"/>
    </source>
</evidence>
<feature type="region of interest" description="Disordered" evidence="1">
    <location>
        <begin position="223"/>
        <end position="242"/>
    </location>
</feature>
<dbReference type="OMA" id="IELCPIY"/>
<feature type="compositionally biased region" description="Acidic residues" evidence="1">
    <location>
        <begin position="460"/>
        <end position="477"/>
    </location>
</feature>
<dbReference type="AlphaFoldDB" id="A0AA38FCS5"/>
<dbReference type="PROSITE" id="PS50858">
    <property type="entry name" value="BSD"/>
    <property type="match status" value="1"/>
</dbReference>